<evidence type="ECO:0000256" key="1">
    <source>
        <dbReference type="SAM" id="MobiDB-lite"/>
    </source>
</evidence>
<dbReference type="AlphaFoldDB" id="A0A1G7V4J3"/>
<dbReference type="STRING" id="200378.SAMN05216553_1097"/>
<evidence type="ECO:0000313" key="3">
    <source>
        <dbReference type="EMBL" id="SDG54795.1"/>
    </source>
</evidence>
<dbReference type="Gene3D" id="1.10.260.40">
    <property type="entry name" value="lambda repressor-like DNA-binding domains"/>
    <property type="match status" value="1"/>
</dbReference>
<dbReference type="InterPro" id="IPR043917">
    <property type="entry name" value="DUF5753"/>
</dbReference>
<dbReference type="RefSeq" id="WP_143035998.1">
    <property type="nucleotide sequence ID" value="NZ_FNCC01000009.1"/>
</dbReference>
<dbReference type="OrthoDB" id="3672921at2"/>
<keyword evidence="4" id="KW-1185">Reference proteome</keyword>
<name>A0A1G7V4J3_9PSEU</name>
<dbReference type="SUPFAM" id="SSF47413">
    <property type="entry name" value="lambda repressor-like DNA-binding domains"/>
    <property type="match status" value="1"/>
</dbReference>
<evidence type="ECO:0000259" key="2">
    <source>
        <dbReference type="PROSITE" id="PS50943"/>
    </source>
</evidence>
<dbReference type="Proteomes" id="UP000199623">
    <property type="component" value="Unassembled WGS sequence"/>
</dbReference>
<sequence>MTTTSSTAYSRDLGDELRRLRQRFTGLRGRGLAVQLGWDPSKVSNLEHGKIRASPVDLAQYLTACGKDVDFLDDFLRRYHNAFDPFFAQSADDHRTLTMAQASATKITAYDVLTVNSLLRTPAYEQALETTTGIAPSDVDRQAVLRRPSRPECTFFLHELALRTHPGSPQVMEDQYTWLHANSAVLRIIPADATTAVLHSPCTLFEFERTPPAVHVETSIAKVFVQDDSTVAKCRVLFELLDAIALDEHESRRRLTEHRGPTPLRALARTQ</sequence>
<dbReference type="EMBL" id="FNCC01000009">
    <property type="protein sequence ID" value="SDG54795.1"/>
    <property type="molecule type" value="Genomic_DNA"/>
</dbReference>
<dbReference type="InterPro" id="IPR010982">
    <property type="entry name" value="Lambda_DNA-bd_dom_sf"/>
</dbReference>
<organism evidence="3 4">
    <name type="scientific">Lentzea fradiae</name>
    <dbReference type="NCBI Taxonomy" id="200378"/>
    <lineage>
        <taxon>Bacteria</taxon>
        <taxon>Bacillati</taxon>
        <taxon>Actinomycetota</taxon>
        <taxon>Actinomycetes</taxon>
        <taxon>Pseudonocardiales</taxon>
        <taxon>Pseudonocardiaceae</taxon>
        <taxon>Lentzea</taxon>
    </lineage>
</organism>
<feature type="domain" description="HTH cro/C1-type" evidence="2">
    <location>
        <begin position="17"/>
        <end position="72"/>
    </location>
</feature>
<dbReference type="InterPro" id="IPR001387">
    <property type="entry name" value="Cro/C1-type_HTH"/>
</dbReference>
<evidence type="ECO:0000313" key="4">
    <source>
        <dbReference type="Proteomes" id="UP000199623"/>
    </source>
</evidence>
<gene>
    <name evidence="3" type="ORF">SAMN05216553_1097</name>
</gene>
<proteinExistence type="predicted"/>
<dbReference type="PROSITE" id="PS50943">
    <property type="entry name" value="HTH_CROC1"/>
    <property type="match status" value="1"/>
</dbReference>
<reference evidence="4" key="1">
    <citation type="submission" date="2016-10" db="EMBL/GenBank/DDBJ databases">
        <authorList>
            <person name="Varghese N."/>
            <person name="Submissions S."/>
        </authorList>
    </citation>
    <scope>NUCLEOTIDE SEQUENCE [LARGE SCALE GENOMIC DNA]</scope>
    <source>
        <strain evidence="4">CGMCC 4.3506</strain>
    </source>
</reference>
<dbReference type="Pfam" id="PF19054">
    <property type="entry name" value="DUF5753"/>
    <property type="match status" value="1"/>
</dbReference>
<accession>A0A1G7V4J3</accession>
<protein>
    <submittedName>
        <fullName evidence="3">Helix-turn-helix domain-containing protein</fullName>
    </submittedName>
</protein>
<dbReference type="SMART" id="SM00530">
    <property type="entry name" value="HTH_XRE"/>
    <property type="match status" value="1"/>
</dbReference>
<feature type="region of interest" description="Disordered" evidence="1">
    <location>
        <begin position="252"/>
        <end position="271"/>
    </location>
</feature>
<dbReference type="Pfam" id="PF13560">
    <property type="entry name" value="HTH_31"/>
    <property type="match status" value="1"/>
</dbReference>
<dbReference type="GO" id="GO:0003677">
    <property type="term" value="F:DNA binding"/>
    <property type="evidence" value="ECO:0007669"/>
    <property type="project" value="InterPro"/>
</dbReference>